<keyword evidence="1" id="KW-0812">Transmembrane</keyword>
<gene>
    <name evidence="2" type="ORF">GCM10023231_15150</name>
</gene>
<feature type="transmembrane region" description="Helical" evidence="1">
    <location>
        <begin position="207"/>
        <end position="230"/>
    </location>
</feature>
<dbReference type="InterPro" id="IPR005625">
    <property type="entry name" value="PepSY-ass_TM"/>
</dbReference>
<sequence>MTSNSRKGKSIGRRVNEWLHLWLGLISGLMVFFVCLSGVLFVFHDEVNNFINRDARFVTVPEHPVRVSPDTILANLRRQYPTVRTNLYTAYADPRKAVKIMCSTPNPNQPMLGLGSAYANPYTGEILKIDNTYGIFRLLAAFHMNLLLGNVGSQLVRIATITFLIELISGFIWWWPTKWNKSTRDKSFKVKWNAKWKRLNIDLHNVLGFYSLPLAMVLTVTALILCYKPVKDFFFWTFGHKGTDKTVFQALPQADSTKNALSLDQLLQGYQSELGIYAQLSIGVPNPRSGAVMLRMEHESSMVTYRGKQLYLDIYTGKKLESLPLEAIREAKMMNTNIALHIGTWYGLPVKIITFVVCLICTSLPITGFLIWYNRKFKKKKGTTRRKPTLETIGTA</sequence>
<reference evidence="3" key="1">
    <citation type="journal article" date="2019" name="Int. J. Syst. Evol. Microbiol.">
        <title>The Global Catalogue of Microorganisms (GCM) 10K type strain sequencing project: providing services to taxonomists for standard genome sequencing and annotation.</title>
        <authorList>
            <consortium name="The Broad Institute Genomics Platform"/>
            <consortium name="The Broad Institute Genome Sequencing Center for Infectious Disease"/>
            <person name="Wu L."/>
            <person name="Ma J."/>
        </authorList>
    </citation>
    <scope>NUCLEOTIDE SEQUENCE [LARGE SCALE GENOMIC DNA]</scope>
    <source>
        <strain evidence="3">JCM 18200</strain>
    </source>
</reference>
<keyword evidence="1" id="KW-0472">Membrane</keyword>
<organism evidence="2 3">
    <name type="scientific">Olivibacter ginsenosidimutans</name>
    <dbReference type="NCBI Taxonomy" id="1176537"/>
    <lineage>
        <taxon>Bacteria</taxon>
        <taxon>Pseudomonadati</taxon>
        <taxon>Bacteroidota</taxon>
        <taxon>Sphingobacteriia</taxon>
        <taxon>Sphingobacteriales</taxon>
        <taxon>Sphingobacteriaceae</taxon>
        <taxon>Olivibacter</taxon>
    </lineage>
</organism>
<keyword evidence="1" id="KW-1133">Transmembrane helix</keyword>
<dbReference type="Pfam" id="PF03929">
    <property type="entry name" value="PepSY_TM"/>
    <property type="match status" value="1"/>
</dbReference>
<feature type="transmembrane region" description="Helical" evidence="1">
    <location>
        <begin position="155"/>
        <end position="175"/>
    </location>
</feature>
<feature type="transmembrane region" description="Helical" evidence="1">
    <location>
        <begin position="352"/>
        <end position="373"/>
    </location>
</feature>
<dbReference type="EMBL" id="BAABIQ010000008">
    <property type="protein sequence ID" value="GAA4787971.1"/>
    <property type="molecule type" value="Genomic_DNA"/>
</dbReference>
<dbReference type="RefSeq" id="WP_345231148.1">
    <property type="nucleotide sequence ID" value="NZ_BAABIQ010000008.1"/>
</dbReference>
<protein>
    <submittedName>
        <fullName evidence="2">PepSY-associated TM helix domain-containing protein</fullName>
    </submittedName>
</protein>
<feature type="transmembrane region" description="Helical" evidence="1">
    <location>
        <begin position="21"/>
        <end position="43"/>
    </location>
</feature>
<comment type="caution">
    <text evidence="2">The sequence shown here is derived from an EMBL/GenBank/DDBJ whole genome shotgun (WGS) entry which is preliminary data.</text>
</comment>
<evidence type="ECO:0000313" key="2">
    <source>
        <dbReference type="EMBL" id="GAA4787971.1"/>
    </source>
</evidence>
<dbReference type="PANTHER" id="PTHR34219">
    <property type="entry name" value="IRON-REGULATED INNER MEMBRANE PROTEIN-RELATED"/>
    <property type="match status" value="1"/>
</dbReference>
<evidence type="ECO:0000313" key="3">
    <source>
        <dbReference type="Proteomes" id="UP001501411"/>
    </source>
</evidence>
<keyword evidence="3" id="KW-1185">Reference proteome</keyword>
<evidence type="ECO:0000256" key="1">
    <source>
        <dbReference type="SAM" id="Phobius"/>
    </source>
</evidence>
<dbReference type="Proteomes" id="UP001501411">
    <property type="component" value="Unassembled WGS sequence"/>
</dbReference>
<proteinExistence type="predicted"/>
<name>A0ABP9AZ02_9SPHI</name>
<dbReference type="PANTHER" id="PTHR34219:SF3">
    <property type="entry name" value="BLL7967 PROTEIN"/>
    <property type="match status" value="1"/>
</dbReference>
<accession>A0ABP9AZ02</accession>